<dbReference type="Pfam" id="PF07676">
    <property type="entry name" value="PD40"/>
    <property type="match status" value="1"/>
</dbReference>
<dbReference type="AlphaFoldDB" id="A0A0U4WFB2"/>
<keyword evidence="3" id="KW-1185">Reference proteome</keyword>
<evidence type="ECO:0000313" key="2">
    <source>
        <dbReference type="EMBL" id="BAU27401.1"/>
    </source>
</evidence>
<dbReference type="Proteomes" id="UP000217696">
    <property type="component" value="Chromosome"/>
</dbReference>
<sequence length="462" mass="52138">MTVRHFRIFLLFILSVLYVLPSSSASAASASKPIRVYKEAFPAKIVFLHDHHLWFINGNQAGAAPAQLTKNGFAQIVGWSPSGKWLAYLFSEKEDYENVKELWVVNPKTNKSYLIEKRVNVIDAHRSELPAWSTTSDTLAYMTSYRGQKNMEKASEDRISLKIATMEQERSVISPVLIEKENMEDFAWTPDGKSLTVSYARTENNPMKVENVALDGESTLLFSIPKEEVPGIEGMEQRSVVGMKWSPDGRYLAYFLHPNSGSTSADLNTIEVINMQTKKRIRLGSGLKYAEWFAWSPDSMKLAYIDGEGREATENKRLYLFDVKAEETIVHADQKGQADTHPVWTTEASSKLLFTRGPASDLFGKKDWSPLQNRRIWIRTQDGQEKAFTSASTRTSDYNAVSQVNGKGVIFLRVTLDKQPFGSVYYQSFTASKPVEWVRGVDCEIGYYGSFLPASFAVYQGK</sequence>
<accession>A0A0U4WFB2</accession>
<dbReference type="InterPro" id="IPR011659">
    <property type="entry name" value="WD40"/>
</dbReference>
<dbReference type="PANTHER" id="PTHR36842:SF1">
    <property type="entry name" value="PROTEIN TOLB"/>
    <property type="match status" value="1"/>
</dbReference>
<dbReference type="EMBL" id="AP017312">
    <property type="protein sequence ID" value="BAU27401.1"/>
    <property type="molecule type" value="Genomic_DNA"/>
</dbReference>
<reference evidence="2 3" key="1">
    <citation type="submission" date="2015-12" db="EMBL/GenBank/DDBJ databases">
        <title>Genome sequence of Aneurinibacillus soli.</title>
        <authorList>
            <person name="Lee J.S."/>
            <person name="Lee K.C."/>
            <person name="Kim K.K."/>
            <person name="Lee B.W."/>
        </authorList>
    </citation>
    <scope>NUCLEOTIDE SEQUENCE [LARGE SCALE GENOMIC DNA]</scope>
    <source>
        <strain evidence="2 3">CB4</strain>
    </source>
</reference>
<gene>
    <name evidence="2" type="ORF">CB4_01575</name>
</gene>
<evidence type="ECO:0000256" key="1">
    <source>
        <dbReference type="ARBA" id="ARBA00009820"/>
    </source>
</evidence>
<dbReference type="InterPro" id="IPR011042">
    <property type="entry name" value="6-blade_b-propeller_TolB-like"/>
</dbReference>
<dbReference type="Gene3D" id="2.120.10.30">
    <property type="entry name" value="TolB, C-terminal domain"/>
    <property type="match status" value="2"/>
</dbReference>
<dbReference type="PANTHER" id="PTHR36842">
    <property type="entry name" value="PROTEIN TOLB HOMOLOG"/>
    <property type="match status" value="1"/>
</dbReference>
<protein>
    <submittedName>
        <fullName evidence="2">Translocation protein TolB</fullName>
    </submittedName>
</protein>
<organism evidence="2 3">
    <name type="scientific">Aneurinibacillus soli</name>
    <dbReference type="NCBI Taxonomy" id="1500254"/>
    <lineage>
        <taxon>Bacteria</taxon>
        <taxon>Bacillati</taxon>
        <taxon>Bacillota</taxon>
        <taxon>Bacilli</taxon>
        <taxon>Bacillales</taxon>
        <taxon>Paenibacillaceae</taxon>
        <taxon>Aneurinibacillus group</taxon>
        <taxon>Aneurinibacillus</taxon>
    </lineage>
</organism>
<dbReference type="KEGG" id="asoc:CB4_01575"/>
<name>A0A0U4WFB2_9BACL</name>
<dbReference type="SUPFAM" id="SSF69304">
    <property type="entry name" value="Tricorn protease N-terminal domain"/>
    <property type="match status" value="1"/>
</dbReference>
<dbReference type="OrthoDB" id="9774911at2"/>
<proteinExistence type="inferred from homology"/>
<evidence type="ECO:0000313" key="3">
    <source>
        <dbReference type="Proteomes" id="UP000217696"/>
    </source>
</evidence>
<comment type="similarity">
    <text evidence="1">Belongs to the TolB family.</text>
</comment>